<dbReference type="PANTHER" id="PTHR30005">
    <property type="entry name" value="EXOPOLYPHOSPHATASE"/>
    <property type="match status" value="1"/>
</dbReference>
<accession>A0A4Q2REP3</accession>
<dbReference type="OrthoDB" id="9793035at2"/>
<dbReference type="EMBL" id="QYBC01000006">
    <property type="protein sequence ID" value="RYB05663.1"/>
    <property type="molecule type" value="Genomic_DNA"/>
</dbReference>
<proteinExistence type="predicted"/>
<dbReference type="CDD" id="cd24054">
    <property type="entry name" value="ASKHA_NBD_AaPPX-GppA_MtPPX2-like"/>
    <property type="match status" value="1"/>
</dbReference>
<dbReference type="InterPro" id="IPR003695">
    <property type="entry name" value="Ppx_GppA_N"/>
</dbReference>
<keyword evidence="3" id="KW-1185">Reference proteome</keyword>
<dbReference type="Pfam" id="PF02541">
    <property type="entry name" value="Ppx-GppA"/>
    <property type="match status" value="1"/>
</dbReference>
<evidence type="ECO:0000259" key="1">
    <source>
        <dbReference type="Pfam" id="PF02541"/>
    </source>
</evidence>
<reference evidence="2 3" key="2">
    <citation type="submission" date="2019-02" db="EMBL/GenBank/DDBJ databases">
        <title>'Lichenibacterium ramalinii' gen. nov. sp. nov., 'Lichenibacterium minor' gen. nov. sp. nov.</title>
        <authorList>
            <person name="Pankratov T."/>
        </authorList>
    </citation>
    <scope>NUCLEOTIDE SEQUENCE [LARGE SCALE GENOMIC DNA]</scope>
    <source>
        <strain evidence="2 3">RmlP001</strain>
    </source>
</reference>
<gene>
    <name evidence="2" type="ORF">D3272_08700</name>
</gene>
<organism evidence="2 3">
    <name type="scientific">Lichenibacterium ramalinae</name>
    <dbReference type="NCBI Taxonomy" id="2316527"/>
    <lineage>
        <taxon>Bacteria</taxon>
        <taxon>Pseudomonadati</taxon>
        <taxon>Pseudomonadota</taxon>
        <taxon>Alphaproteobacteria</taxon>
        <taxon>Hyphomicrobiales</taxon>
        <taxon>Lichenihabitantaceae</taxon>
        <taxon>Lichenibacterium</taxon>
    </lineage>
</organism>
<dbReference type="SUPFAM" id="SSF53067">
    <property type="entry name" value="Actin-like ATPase domain"/>
    <property type="match status" value="2"/>
</dbReference>
<protein>
    <submittedName>
        <fullName evidence="2">Ppx/GppA family phosphatase</fullName>
    </submittedName>
</protein>
<dbReference type="Gene3D" id="3.30.420.150">
    <property type="entry name" value="Exopolyphosphatase. Domain 2"/>
    <property type="match status" value="1"/>
</dbReference>
<name>A0A4Q2REP3_9HYPH</name>
<sequence length="371" mass="39766">MGRIGRGWPKTGPAVEVLVDHRGALCPTRATEPTPVARARHELYAALDLGTNNCRLLIARPTGDGLQVVDSFSRIVRLGENLSTTGRLGQAAIDRTFAALAVCRDKIAARGVTQSRLIATEACRAAENGPEFLERVRQRTGLDVEIVDRGTEASLAAEGCAALADEAAEGVVLFDIGGGSSEIVWLDRDRSPDGSGQVRDRIRAWTSLPLGVVSLADRFGGVDVSADSFGAMVAHVELALAPFAAEVRAQHRCGQFHLLGTSGTVTTVAGVFLGLGRYDRRRIDGLWMSRADVDEAIGRLRAMPFTARVAHGCIGPDRADLVLGGCAILEALRRTFPSERLRIADRGLREGILIQMMCRDGVWPQRAGRVG</sequence>
<dbReference type="GO" id="GO:0016462">
    <property type="term" value="F:pyrophosphatase activity"/>
    <property type="evidence" value="ECO:0007669"/>
    <property type="project" value="TreeGrafter"/>
</dbReference>
<evidence type="ECO:0000313" key="3">
    <source>
        <dbReference type="Proteomes" id="UP000289411"/>
    </source>
</evidence>
<dbReference type="AlphaFoldDB" id="A0A4Q2REP3"/>
<dbReference type="PANTHER" id="PTHR30005:SF0">
    <property type="entry name" value="RETROGRADE REGULATION PROTEIN 2"/>
    <property type="match status" value="1"/>
</dbReference>
<dbReference type="InterPro" id="IPR043129">
    <property type="entry name" value="ATPase_NBD"/>
</dbReference>
<comment type="caution">
    <text evidence="2">The sequence shown here is derived from an EMBL/GenBank/DDBJ whole genome shotgun (WGS) entry which is preliminary data.</text>
</comment>
<dbReference type="Gene3D" id="3.30.420.40">
    <property type="match status" value="1"/>
</dbReference>
<evidence type="ECO:0000313" key="2">
    <source>
        <dbReference type="EMBL" id="RYB05663.1"/>
    </source>
</evidence>
<reference evidence="2 3" key="1">
    <citation type="submission" date="2018-09" db="EMBL/GenBank/DDBJ databases">
        <authorList>
            <person name="Grouzdev D.S."/>
            <person name="Krutkina M.S."/>
        </authorList>
    </citation>
    <scope>NUCLEOTIDE SEQUENCE [LARGE SCALE GENOMIC DNA]</scope>
    <source>
        <strain evidence="2 3">RmlP001</strain>
    </source>
</reference>
<feature type="domain" description="Ppx/GppA phosphatase N-terminal" evidence="1">
    <location>
        <begin position="58"/>
        <end position="357"/>
    </location>
</feature>
<dbReference type="Proteomes" id="UP000289411">
    <property type="component" value="Unassembled WGS sequence"/>
</dbReference>
<dbReference type="InterPro" id="IPR050273">
    <property type="entry name" value="GppA/Ppx_hydrolase"/>
</dbReference>